<name>A0ACC0XH36_9ROSI</name>
<organism evidence="1 2">
    <name type="scientific">Pistacia integerrima</name>
    <dbReference type="NCBI Taxonomy" id="434235"/>
    <lineage>
        <taxon>Eukaryota</taxon>
        <taxon>Viridiplantae</taxon>
        <taxon>Streptophyta</taxon>
        <taxon>Embryophyta</taxon>
        <taxon>Tracheophyta</taxon>
        <taxon>Spermatophyta</taxon>
        <taxon>Magnoliopsida</taxon>
        <taxon>eudicotyledons</taxon>
        <taxon>Gunneridae</taxon>
        <taxon>Pentapetalae</taxon>
        <taxon>rosids</taxon>
        <taxon>malvids</taxon>
        <taxon>Sapindales</taxon>
        <taxon>Anacardiaceae</taxon>
        <taxon>Pistacia</taxon>
    </lineage>
</organism>
<evidence type="ECO:0000313" key="2">
    <source>
        <dbReference type="Proteomes" id="UP001163603"/>
    </source>
</evidence>
<dbReference type="Proteomes" id="UP001163603">
    <property type="component" value="Chromosome 12"/>
</dbReference>
<dbReference type="EMBL" id="CM047747">
    <property type="protein sequence ID" value="KAJ0017425.1"/>
    <property type="molecule type" value="Genomic_DNA"/>
</dbReference>
<protein>
    <submittedName>
        <fullName evidence="1">Uncharacterized protein</fullName>
    </submittedName>
</protein>
<sequence length="535" mass="60189">MAKTSTFLSPVFVVLLSLQFLNLSVTSGASDSVYETFLRCLKNQTNSTDELSKIVFAQTNPSYTSVLQAYIRNARFNDSETLKPLIIVTPLQESHVQAAVICSKQVGYQLKIRSGGHDYEGISYISENPFFILDMFNLRSVNIDLKDESAWIEAGATLGEVYFRIWEKSKVHGFPAGICPTVGVGGHLSGGGYGNMLRKFGLSTDNVVDAKIVDVKGRILDRKAMGEDLFWALRGGGGASFGVVLSYKIKLVPVPETVTVFRVERLLQENATDVVYKWQLVAPATDRNLFMRMLLQPVTRNKTLTVRASVLALYLGGADSLVALLGKDFPELGLKKENCMEMSWIESVLWWGDFDNGTKPDALLDRNLNQADFLKRKSDYVQKPIPKFSLNLLWKTMMELGKIGLVFNPYGGRMDEIPASETAMPHRAGNLFKIQYSVSWDEPSVELEKNYTSQARSLYSFMTPFVSKDPRSAYLNYRDLDIGINHHGKESYNEGEVYGMKYFNGNYERLVKVKTMFDPENFFRNEQSIPPKPAK</sequence>
<reference evidence="2" key="1">
    <citation type="journal article" date="2023" name="G3 (Bethesda)">
        <title>Genome assembly and association tests identify interacting loci associated with vigor, precocity, and sex in interspecific pistachio rootstocks.</title>
        <authorList>
            <person name="Palmer W."/>
            <person name="Jacygrad E."/>
            <person name="Sagayaradj S."/>
            <person name="Cavanaugh K."/>
            <person name="Han R."/>
            <person name="Bertier L."/>
            <person name="Beede B."/>
            <person name="Kafkas S."/>
            <person name="Golino D."/>
            <person name="Preece J."/>
            <person name="Michelmore R."/>
        </authorList>
    </citation>
    <scope>NUCLEOTIDE SEQUENCE [LARGE SCALE GENOMIC DNA]</scope>
</reference>
<keyword evidence="2" id="KW-1185">Reference proteome</keyword>
<accession>A0ACC0XH36</accession>
<comment type="caution">
    <text evidence="1">The sequence shown here is derived from an EMBL/GenBank/DDBJ whole genome shotgun (WGS) entry which is preliminary data.</text>
</comment>
<gene>
    <name evidence="1" type="ORF">Pint_11323</name>
</gene>
<proteinExistence type="predicted"/>
<evidence type="ECO:0000313" key="1">
    <source>
        <dbReference type="EMBL" id="KAJ0017425.1"/>
    </source>
</evidence>